<feature type="domain" description="RRM" evidence="1">
    <location>
        <begin position="9"/>
        <end position="49"/>
    </location>
</feature>
<gene>
    <name evidence="2" type="ORF">WUBG_14771</name>
</gene>
<evidence type="ECO:0000313" key="2">
    <source>
        <dbReference type="EMBL" id="EJW74321.1"/>
    </source>
</evidence>
<comment type="caution">
    <text evidence="2">The sequence shown here is derived from an EMBL/GenBank/DDBJ whole genome shotgun (WGS) entry which is preliminary data.</text>
</comment>
<dbReference type="Gene3D" id="3.30.70.330">
    <property type="match status" value="1"/>
</dbReference>
<dbReference type="AlphaFoldDB" id="J9DX04"/>
<protein>
    <recommendedName>
        <fullName evidence="1">RRM domain-containing protein</fullName>
    </recommendedName>
</protein>
<proteinExistence type="predicted"/>
<organism evidence="2 3">
    <name type="scientific">Wuchereria bancrofti</name>
    <dbReference type="NCBI Taxonomy" id="6293"/>
    <lineage>
        <taxon>Eukaryota</taxon>
        <taxon>Metazoa</taxon>
        <taxon>Ecdysozoa</taxon>
        <taxon>Nematoda</taxon>
        <taxon>Chromadorea</taxon>
        <taxon>Rhabditida</taxon>
        <taxon>Spirurina</taxon>
        <taxon>Spiruromorpha</taxon>
        <taxon>Filarioidea</taxon>
        <taxon>Onchocercidae</taxon>
        <taxon>Wuchereria</taxon>
    </lineage>
</organism>
<dbReference type="Pfam" id="PF00076">
    <property type="entry name" value="RRM_1"/>
    <property type="match status" value="1"/>
</dbReference>
<evidence type="ECO:0000313" key="3">
    <source>
        <dbReference type="Proteomes" id="UP000004810"/>
    </source>
</evidence>
<evidence type="ECO:0000259" key="1">
    <source>
        <dbReference type="Pfam" id="PF00076"/>
    </source>
</evidence>
<dbReference type="Proteomes" id="UP000004810">
    <property type="component" value="Unassembled WGS sequence"/>
</dbReference>
<dbReference type="InterPro" id="IPR035979">
    <property type="entry name" value="RBD_domain_sf"/>
</dbReference>
<name>J9DX04_WUCBA</name>
<feature type="non-terminal residue" evidence="2">
    <location>
        <position position="1"/>
    </location>
</feature>
<dbReference type="InterPro" id="IPR012677">
    <property type="entry name" value="Nucleotide-bd_a/b_plait_sf"/>
</dbReference>
<sequence length="57" mass="6710">FFQPLRPASIDVLYEYGTDRPSGEAIVEFRNRADFDAAMQRNRNYMGSRYVELIPEH</sequence>
<accession>J9DX04</accession>
<reference evidence="3" key="1">
    <citation type="submission" date="2012-08" db="EMBL/GenBank/DDBJ databases">
        <title>The Genome Sequence of Wuchereria bancrofti.</title>
        <authorList>
            <person name="Nutman T.B."/>
            <person name="Fink D.L."/>
            <person name="Russ C."/>
            <person name="Young S."/>
            <person name="Zeng Q."/>
            <person name="Koehrsen M."/>
            <person name="Alvarado L."/>
            <person name="Berlin A."/>
            <person name="Chapman S.B."/>
            <person name="Chen Z."/>
            <person name="Freedman E."/>
            <person name="Gellesch M."/>
            <person name="Goldberg J."/>
            <person name="Griggs A."/>
            <person name="Gujja S."/>
            <person name="Heilman E.R."/>
            <person name="Heiman D."/>
            <person name="Hepburn T."/>
            <person name="Howarth C."/>
            <person name="Jen D."/>
            <person name="Larson L."/>
            <person name="Lewis B."/>
            <person name="Mehta T."/>
            <person name="Park D."/>
            <person name="Pearson M."/>
            <person name="Roberts A."/>
            <person name="Saif S."/>
            <person name="Shea T."/>
            <person name="Shenoy N."/>
            <person name="Sisk P."/>
            <person name="Stolte C."/>
            <person name="Sykes S."/>
            <person name="Walk T."/>
            <person name="White J."/>
            <person name="Yandava C."/>
            <person name="Haas B."/>
            <person name="Henn M.R."/>
            <person name="Nusbaum C."/>
            <person name="Birren B."/>
        </authorList>
    </citation>
    <scope>NUCLEOTIDE SEQUENCE [LARGE SCALE GENOMIC DNA]</scope>
    <source>
        <strain evidence="3">NA</strain>
    </source>
</reference>
<dbReference type="EMBL" id="ADBV01012454">
    <property type="protein sequence ID" value="EJW74321.1"/>
    <property type="molecule type" value="Genomic_DNA"/>
</dbReference>
<dbReference type="GO" id="GO:0003723">
    <property type="term" value="F:RNA binding"/>
    <property type="evidence" value="ECO:0007669"/>
    <property type="project" value="InterPro"/>
</dbReference>
<dbReference type="SUPFAM" id="SSF54928">
    <property type="entry name" value="RNA-binding domain, RBD"/>
    <property type="match status" value="1"/>
</dbReference>
<dbReference type="InterPro" id="IPR000504">
    <property type="entry name" value="RRM_dom"/>
</dbReference>